<evidence type="ECO:0000256" key="3">
    <source>
        <dbReference type="ARBA" id="ARBA00022692"/>
    </source>
</evidence>
<evidence type="ECO:0000313" key="8">
    <source>
        <dbReference type="Proteomes" id="UP001152798"/>
    </source>
</evidence>
<dbReference type="AlphaFoldDB" id="A0A9P0H918"/>
<evidence type="ECO:0000256" key="4">
    <source>
        <dbReference type="ARBA" id="ARBA00022989"/>
    </source>
</evidence>
<evidence type="ECO:0000313" key="7">
    <source>
        <dbReference type="EMBL" id="CAH1397640.1"/>
    </source>
</evidence>
<dbReference type="Pfam" id="PF08395">
    <property type="entry name" value="7tm_7"/>
    <property type="match status" value="1"/>
</dbReference>
<name>A0A9P0H918_NEZVI</name>
<dbReference type="EMBL" id="OV725080">
    <property type="protein sequence ID" value="CAH1397640.1"/>
    <property type="molecule type" value="Genomic_DNA"/>
</dbReference>
<reference evidence="7" key="1">
    <citation type="submission" date="2022-01" db="EMBL/GenBank/DDBJ databases">
        <authorList>
            <person name="King R."/>
        </authorList>
    </citation>
    <scope>NUCLEOTIDE SEQUENCE</scope>
</reference>
<dbReference type="Proteomes" id="UP001152798">
    <property type="component" value="Chromosome 4"/>
</dbReference>
<accession>A0A9P0H918</accession>
<evidence type="ECO:0000256" key="5">
    <source>
        <dbReference type="ARBA" id="ARBA00023136"/>
    </source>
</evidence>
<keyword evidence="5 6" id="KW-0472">Membrane</keyword>
<gene>
    <name evidence="7" type="ORF">NEZAVI_LOCUS7427</name>
</gene>
<comment type="subcellular location">
    <subcellularLocation>
        <location evidence="1">Cell membrane</location>
        <topology evidence="1">Multi-pass membrane protein</topology>
    </subcellularLocation>
</comment>
<protein>
    <recommendedName>
        <fullName evidence="9">Gustatory receptor</fullName>
    </recommendedName>
</protein>
<dbReference type="GO" id="GO:0050909">
    <property type="term" value="P:sensory perception of taste"/>
    <property type="evidence" value="ECO:0007669"/>
    <property type="project" value="InterPro"/>
</dbReference>
<keyword evidence="8" id="KW-1185">Reference proteome</keyword>
<dbReference type="InterPro" id="IPR013604">
    <property type="entry name" value="7TM_chemorcpt"/>
</dbReference>
<evidence type="ECO:0000256" key="1">
    <source>
        <dbReference type="ARBA" id="ARBA00004651"/>
    </source>
</evidence>
<evidence type="ECO:0000256" key="6">
    <source>
        <dbReference type="SAM" id="Phobius"/>
    </source>
</evidence>
<keyword evidence="3 6" id="KW-0812">Transmembrane</keyword>
<keyword evidence="2" id="KW-1003">Cell membrane</keyword>
<organism evidence="7 8">
    <name type="scientific">Nezara viridula</name>
    <name type="common">Southern green stink bug</name>
    <name type="synonym">Cimex viridulus</name>
    <dbReference type="NCBI Taxonomy" id="85310"/>
    <lineage>
        <taxon>Eukaryota</taxon>
        <taxon>Metazoa</taxon>
        <taxon>Ecdysozoa</taxon>
        <taxon>Arthropoda</taxon>
        <taxon>Hexapoda</taxon>
        <taxon>Insecta</taxon>
        <taxon>Pterygota</taxon>
        <taxon>Neoptera</taxon>
        <taxon>Paraneoptera</taxon>
        <taxon>Hemiptera</taxon>
        <taxon>Heteroptera</taxon>
        <taxon>Panheteroptera</taxon>
        <taxon>Pentatomomorpha</taxon>
        <taxon>Pentatomoidea</taxon>
        <taxon>Pentatomidae</taxon>
        <taxon>Pentatominae</taxon>
        <taxon>Nezara</taxon>
    </lineage>
</organism>
<dbReference type="OrthoDB" id="6616820at2759"/>
<proteinExistence type="predicted"/>
<dbReference type="GO" id="GO:0005886">
    <property type="term" value="C:plasma membrane"/>
    <property type="evidence" value="ECO:0007669"/>
    <property type="project" value="UniProtKB-SubCell"/>
</dbReference>
<keyword evidence="4 6" id="KW-1133">Transmembrane helix</keyword>
<evidence type="ECO:0008006" key="9">
    <source>
        <dbReference type="Google" id="ProtNLM"/>
    </source>
</evidence>
<sequence length="61" mass="6774">MLFDETDLLLNDKTLQLQIASKREVTLTAAGFFKLDLKLLVGMAGAVTTYCVILIQISQEK</sequence>
<evidence type="ECO:0000256" key="2">
    <source>
        <dbReference type="ARBA" id="ARBA00022475"/>
    </source>
</evidence>
<feature type="transmembrane region" description="Helical" evidence="6">
    <location>
        <begin position="39"/>
        <end position="57"/>
    </location>
</feature>